<organism evidence="1 2">
    <name type="scientific">Cardiocondyla obscurior</name>
    <dbReference type="NCBI Taxonomy" id="286306"/>
    <lineage>
        <taxon>Eukaryota</taxon>
        <taxon>Metazoa</taxon>
        <taxon>Ecdysozoa</taxon>
        <taxon>Arthropoda</taxon>
        <taxon>Hexapoda</taxon>
        <taxon>Insecta</taxon>
        <taxon>Pterygota</taxon>
        <taxon>Neoptera</taxon>
        <taxon>Endopterygota</taxon>
        <taxon>Hymenoptera</taxon>
        <taxon>Apocrita</taxon>
        <taxon>Aculeata</taxon>
        <taxon>Formicoidea</taxon>
        <taxon>Formicidae</taxon>
        <taxon>Myrmicinae</taxon>
        <taxon>Cardiocondyla</taxon>
    </lineage>
</organism>
<keyword evidence="2" id="KW-1185">Reference proteome</keyword>
<evidence type="ECO:0000313" key="1">
    <source>
        <dbReference type="EMBL" id="KAL0104251.1"/>
    </source>
</evidence>
<dbReference type="Proteomes" id="UP001430953">
    <property type="component" value="Unassembled WGS sequence"/>
</dbReference>
<reference evidence="1 2" key="1">
    <citation type="submission" date="2023-03" db="EMBL/GenBank/DDBJ databases">
        <title>High recombination rates correlate with genetic variation in Cardiocondyla obscurior ants.</title>
        <authorList>
            <person name="Errbii M."/>
        </authorList>
    </citation>
    <scope>NUCLEOTIDE SEQUENCE [LARGE SCALE GENOMIC DNA]</scope>
    <source>
        <strain evidence="1">Alpha-2009</strain>
        <tissue evidence="1">Whole body</tissue>
    </source>
</reference>
<protein>
    <submittedName>
        <fullName evidence="1">Uncharacterized protein</fullName>
    </submittedName>
</protein>
<evidence type="ECO:0000313" key="2">
    <source>
        <dbReference type="Proteomes" id="UP001430953"/>
    </source>
</evidence>
<accession>A0AAW2EPU3</accession>
<dbReference type="AlphaFoldDB" id="A0AAW2EPU3"/>
<sequence length="60" mass="7228">MSRRAQTKHSIVQNMYFAMKLRQTIYFINSIGSKDVKYVKEWFNIVIATKLKDIKIKKFK</sequence>
<comment type="caution">
    <text evidence="1">The sequence shown here is derived from an EMBL/GenBank/DDBJ whole genome shotgun (WGS) entry which is preliminary data.</text>
</comment>
<gene>
    <name evidence="1" type="ORF">PUN28_017165</name>
</gene>
<proteinExistence type="predicted"/>
<dbReference type="EMBL" id="JADYXP020000020">
    <property type="protein sequence ID" value="KAL0104251.1"/>
    <property type="molecule type" value="Genomic_DNA"/>
</dbReference>
<name>A0AAW2EPU3_9HYME</name>